<evidence type="ECO:0000313" key="4">
    <source>
        <dbReference type="Proteomes" id="UP000667650"/>
    </source>
</evidence>
<dbReference type="SUPFAM" id="SSF55073">
    <property type="entry name" value="Nucleotide cyclase"/>
    <property type="match status" value="1"/>
</dbReference>
<dbReference type="GO" id="GO:0009190">
    <property type="term" value="P:cyclic nucleotide biosynthetic process"/>
    <property type="evidence" value="ECO:0007669"/>
    <property type="project" value="InterPro"/>
</dbReference>
<dbReference type="PROSITE" id="PS50125">
    <property type="entry name" value="GUANYLATE_CYCLASE_2"/>
    <property type="match status" value="1"/>
</dbReference>
<keyword evidence="1" id="KW-0812">Transmembrane</keyword>
<evidence type="ECO:0000313" key="3">
    <source>
        <dbReference type="EMBL" id="NAY91298.1"/>
    </source>
</evidence>
<feature type="transmembrane region" description="Helical" evidence="1">
    <location>
        <begin position="96"/>
        <end position="117"/>
    </location>
</feature>
<comment type="caution">
    <text evidence="3">The sequence shown here is derived from an EMBL/GenBank/DDBJ whole genome shotgun (WGS) entry which is preliminary data.</text>
</comment>
<feature type="transmembrane region" description="Helical" evidence="1">
    <location>
        <begin position="55"/>
        <end position="76"/>
    </location>
</feature>
<organism evidence="3 4">
    <name type="scientific">Flagellimonas ochracea</name>
    <dbReference type="NCBI Taxonomy" id="2696472"/>
    <lineage>
        <taxon>Bacteria</taxon>
        <taxon>Pseudomonadati</taxon>
        <taxon>Bacteroidota</taxon>
        <taxon>Flavobacteriia</taxon>
        <taxon>Flavobacteriales</taxon>
        <taxon>Flavobacteriaceae</taxon>
        <taxon>Flagellimonas</taxon>
    </lineage>
</organism>
<evidence type="ECO:0000259" key="2">
    <source>
        <dbReference type="PROSITE" id="PS50125"/>
    </source>
</evidence>
<evidence type="ECO:0000256" key="1">
    <source>
        <dbReference type="SAM" id="Phobius"/>
    </source>
</evidence>
<protein>
    <submittedName>
        <fullName evidence="3">Adenylate/guanylate cyclase domain-containing protein</fullName>
    </submittedName>
</protein>
<accession>A0A964WX00</accession>
<dbReference type="GO" id="GO:0035556">
    <property type="term" value="P:intracellular signal transduction"/>
    <property type="evidence" value="ECO:0007669"/>
    <property type="project" value="InterPro"/>
</dbReference>
<dbReference type="InterPro" id="IPR050697">
    <property type="entry name" value="Adenylyl/Guanylyl_Cyclase_3/4"/>
</dbReference>
<dbReference type="InterPro" id="IPR029787">
    <property type="entry name" value="Nucleotide_cyclase"/>
</dbReference>
<dbReference type="Pfam" id="PF00211">
    <property type="entry name" value="Guanylate_cyc"/>
    <property type="match status" value="1"/>
</dbReference>
<feature type="domain" description="Guanylate cyclase" evidence="2">
    <location>
        <begin position="185"/>
        <end position="314"/>
    </location>
</feature>
<reference evidence="3" key="1">
    <citation type="submission" date="2020-01" db="EMBL/GenBank/DDBJ databases">
        <title>Muricauda ochracea sp. nov., isolated from a tidal flat of Garorim bay in Korea.</title>
        <authorList>
            <person name="Kim D."/>
            <person name="Yoo Y."/>
            <person name="Kim J.-J."/>
        </authorList>
    </citation>
    <scope>NUCLEOTIDE SEQUENCE</scope>
    <source>
        <strain evidence="3">JGD-17</strain>
    </source>
</reference>
<dbReference type="CDD" id="cd07302">
    <property type="entry name" value="CHD"/>
    <property type="match status" value="1"/>
</dbReference>
<keyword evidence="4" id="KW-1185">Reference proteome</keyword>
<sequence>MEIHPKHKRYFRQALTFGLIWFLFGIIYCLVERGLMGRETIYPSTGNQYDFKNSLLFVGIGSFVLGGIQGWIEAVWFKKLFQTKPLWFKLLVKGSYYLVFLIVFLSTIAIAINSYYLNLSPFDPMVLKTYFIFIGRFPFWSVIIYAAAILTIALFLSEVNNYIGVGMFRNFFLGKYHRPIKEIRIFMFLDMKSSTKIAESLGHEQYFDLLKLYYSHMSDAILETYGEIYQYVGDEIVVSWPEGIGLKSNNCMRCFERISETISTNEGLFLSRFGLVPEFKAGYHIGEVTTGEIGNIKKEIIYTGDILNTAARIQAECNTYNAKVLVSGNLLERLSPVSHREFTEVGTPLLRGKQEAIRLFKWEPDLHPATGS</sequence>
<dbReference type="RefSeq" id="WP_166522669.1">
    <property type="nucleotide sequence ID" value="NZ_JAAABI010000001.1"/>
</dbReference>
<proteinExistence type="predicted"/>
<dbReference type="GO" id="GO:0004016">
    <property type="term" value="F:adenylate cyclase activity"/>
    <property type="evidence" value="ECO:0007669"/>
    <property type="project" value="UniProtKB-ARBA"/>
</dbReference>
<dbReference type="Gene3D" id="3.30.70.1230">
    <property type="entry name" value="Nucleotide cyclase"/>
    <property type="match status" value="1"/>
</dbReference>
<dbReference type="PANTHER" id="PTHR43081">
    <property type="entry name" value="ADENYLATE CYCLASE, TERMINAL-DIFFERENTIATION SPECIFIC-RELATED"/>
    <property type="match status" value="1"/>
</dbReference>
<dbReference type="PANTHER" id="PTHR43081:SF1">
    <property type="entry name" value="ADENYLATE CYCLASE, TERMINAL-DIFFERENTIATION SPECIFIC"/>
    <property type="match status" value="1"/>
</dbReference>
<dbReference type="AlphaFoldDB" id="A0A964WX00"/>
<dbReference type="InterPro" id="IPR001054">
    <property type="entry name" value="A/G_cyclase"/>
</dbReference>
<keyword evidence="1" id="KW-0472">Membrane</keyword>
<dbReference type="Proteomes" id="UP000667650">
    <property type="component" value="Unassembled WGS sequence"/>
</dbReference>
<keyword evidence="1" id="KW-1133">Transmembrane helix</keyword>
<feature type="transmembrane region" description="Helical" evidence="1">
    <location>
        <begin position="14"/>
        <end position="35"/>
    </location>
</feature>
<gene>
    <name evidence="3" type="ORF">GTQ34_05135</name>
</gene>
<name>A0A964WX00_9FLAO</name>
<feature type="transmembrane region" description="Helical" evidence="1">
    <location>
        <begin position="137"/>
        <end position="157"/>
    </location>
</feature>
<dbReference type="EMBL" id="JAAABI010000001">
    <property type="protein sequence ID" value="NAY91298.1"/>
    <property type="molecule type" value="Genomic_DNA"/>
</dbReference>